<protein>
    <submittedName>
        <fullName evidence="1">Uncharacterized protein</fullName>
    </submittedName>
</protein>
<sequence length="123" mass="14265">MPDQRNILNSHFEDLPGSSGIMQTMGREKRLVYAASFESCYFFRLLYYMGTQYPIMGALRMSYPYRYELYKRVDEAPGKEKYLILATFPEKPNSDEINDAFLGKPRNQAKKASGFWGFLSGVF</sequence>
<dbReference type="Proteomes" id="UP001164250">
    <property type="component" value="Chromosome 8"/>
</dbReference>
<name>A0ACC1ASR3_9ROSI</name>
<dbReference type="EMBL" id="CM047904">
    <property type="protein sequence ID" value="KAJ0089698.1"/>
    <property type="molecule type" value="Genomic_DNA"/>
</dbReference>
<gene>
    <name evidence="1" type="ORF">Patl1_14816</name>
</gene>
<comment type="caution">
    <text evidence="1">The sequence shown here is derived from an EMBL/GenBank/DDBJ whole genome shotgun (WGS) entry which is preliminary data.</text>
</comment>
<proteinExistence type="predicted"/>
<keyword evidence="2" id="KW-1185">Reference proteome</keyword>
<evidence type="ECO:0000313" key="1">
    <source>
        <dbReference type="EMBL" id="KAJ0089698.1"/>
    </source>
</evidence>
<organism evidence="1 2">
    <name type="scientific">Pistacia atlantica</name>
    <dbReference type="NCBI Taxonomy" id="434234"/>
    <lineage>
        <taxon>Eukaryota</taxon>
        <taxon>Viridiplantae</taxon>
        <taxon>Streptophyta</taxon>
        <taxon>Embryophyta</taxon>
        <taxon>Tracheophyta</taxon>
        <taxon>Spermatophyta</taxon>
        <taxon>Magnoliopsida</taxon>
        <taxon>eudicotyledons</taxon>
        <taxon>Gunneridae</taxon>
        <taxon>Pentapetalae</taxon>
        <taxon>rosids</taxon>
        <taxon>malvids</taxon>
        <taxon>Sapindales</taxon>
        <taxon>Anacardiaceae</taxon>
        <taxon>Pistacia</taxon>
    </lineage>
</organism>
<evidence type="ECO:0000313" key="2">
    <source>
        <dbReference type="Proteomes" id="UP001164250"/>
    </source>
</evidence>
<accession>A0ACC1ASR3</accession>
<reference evidence="2" key="1">
    <citation type="journal article" date="2023" name="G3 (Bethesda)">
        <title>Genome assembly and association tests identify interacting loci associated with vigor, precocity, and sex in interspecific pistachio rootstocks.</title>
        <authorList>
            <person name="Palmer W."/>
            <person name="Jacygrad E."/>
            <person name="Sagayaradj S."/>
            <person name="Cavanaugh K."/>
            <person name="Han R."/>
            <person name="Bertier L."/>
            <person name="Beede B."/>
            <person name="Kafkas S."/>
            <person name="Golino D."/>
            <person name="Preece J."/>
            <person name="Michelmore R."/>
        </authorList>
    </citation>
    <scope>NUCLEOTIDE SEQUENCE [LARGE SCALE GENOMIC DNA]</scope>
</reference>